<sequence length="314" mass="33680">MSMHFDALAARVTADGAIAAEEILALRREGWSNGTIEPDEAEALFLANDAIREPSPEWTDFFVEALTEYALCSGSPRGYISQAMADTLVARISRDGQVDSMAELELLVRLLEKAVDVPTSLKDFALRQIESTVLTGSGPTRRGALSEDGINAVEAGLLRRMIFAAGGDRPAAVSEAEAAMLFRLKDAMLNRANAPEWKTLFVQGVANFLLASAHDPLSADRAAELEAFMNAKGAGVLGIFGKMAQGNIGESLSAVRQGKMGSPDHFGEMADAARLDEAESDWLLDKLMRSPDADDYEKALIAFIVEETGQPVTG</sequence>
<gene>
    <name evidence="1" type="ORF">GV829_02590</name>
</gene>
<dbReference type="AlphaFoldDB" id="A0A6M4AR31"/>
<evidence type="ECO:0000313" key="1">
    <source>
        <dbReference type="EMBL" id="QJQ31473.1"/>
    </source>
</evidence>
<name>A0A6M4AR31_9SPHN</name>
<reference evidence="1 2" key="1">
    <citation type="submission" date="2020-01" db="EMBL/GenBank/DDBJ databases">
        <title>Sphingomonas sp. strain CSW-10.</title>
        <authorList>
            <person name="Chen W.-M."/>
        </authorList>
    </citation>
    <scope>NUCLEOTIDE SEQUENCE [LARGE SCALE GENOMIC DNA]</scope>
    <source>
        <strain evidence="1 2">CSW-10</strain>
    </source>
</reference>
<dbReference type="RefSeq" id="WP_169943692.1">
    <property type="nucleotide sequence ID" value="NZ_CP053015.1"/>
</dbReference>
<organism evidence="1 2">
    <name type="scientific">Sphingomonas lacunae</name>
    <dbReference type="NCBI Taxonomy" id="2698828"/>
    <lineage>
        <taxon>Bacteria</taxon>
        <taxon>Pseudomonadati</taxon>
        <taxon>Pseudomonadota</taxon>
        <taxon>Alphaproteobacteria</taxon>
        <taxon>Sphingomonadales</taxon>
        <taxon>Sphingomonadaceae</taxon>
        <taxon>Sphingomonas</taxon>
    </lineage>
</organism>
<evidence type="ECO:0000313" key="2">
    <source>
        <dbReference type="Proteomes" id="UP000503018"/>
    </source>
</evidence>
<dbReference type="KEGG" id="slan:GV829_02590"/>
<accession>A0A6M4AR31</accession>
<protein>
    <submittedName>
        <fullName evidence="1">Uncharacterized protein</fullName>
    </submittedName>
</protein>
<proteinExistence type="predicted"/>
<dbReference type="EMBL" id="CP053015">
    <property type="protein sequence ID" value="QJQ31473.1"/>
    <property type="molecule type" value="Genomic_DNA"/>
</dbReference>
<dbReference type="Proteomes" id="UP000503018">
    <property type="component" value="Chromosome"/>
</dbReference>
<keyword evidence="2" id="KW-1185">Reference proteome</keyword>